<dbReference type="InterPro" id="IPR029058">
    <property type="entry name" value="AB_hydrolase_fold"/>
</dbReference>
<evidence type="ECO:0000313" key="2">
    <source>
        <dbReference type="EMBL" id="TNJ60822.1"/>
    </source>
</evidence>
<dbReference type="EMBL" id="VDCQ01000080">
    <property type="protein sequence ID" value="TNJ60822.1"/>
    <property type="molecule type" value="Genomic_DNA"/>
</dbReference>
<dbReference type="RefSeq" id="WP_139606961.1">
    <property type="nucleotide sequence ID" value="NZ_VDCQ01000080.1"/>
</dbReference>
<proteinExistence type="predicted"/>
<name>A0A5C4SXH7_9BACL</name>
<dbReference type="GO" id="GO:0008236">
    <property type="term" value="F:serine-type peptidase activity"/>
    <property type="evidence" value="ECO:0007669"/>
    <property type="project" value="InterPro"/>
</dbReference>
<dbReference type="InterPro" id="IPR001375">
    <property type="entry name" value="Peptidase_S9_cat"/>
</dbReference>
<keyword evidence="3" id="KW-1185">Reference proteome</keyword>
<dbReference type="GO" id="GO:0006508">
    <property type="term" value="P:proteolysis"/>
    <property type="evidence" value="ECO:0007669"/>
    <property type="project" value="InterPro"/>
</dbReference>
<accession>A0A5C4SXH7</accession>
<sequence length="357" mass="40796">MHYEKYEDQVRIGKQTDHSRQNRYSPYCDFIYYHSSRHPELLLAMRVLKPGKPSRLVVTTHGWHMSIPPFEAMDTPAGEELVLEVDMRGRAFSDGSPDCNGWELFDVMDAVAYARQHYRDWMEDPSLVYFEGGSGGGGNAYAIIAKFPDFFAAATAMCGISDYAVWYEHDAVGEFRDELDIWIGHPPQANPTAYASRSGLALASNLLTPLLVCHGDTDIRVPVEQARMYKERLERLQMSEGMEYWELEGVGTREHWGHATPRQLEEIRSRSERHRTRHAKPIDIPVRGRFTIGGYLFTKRFSIVLDSLDQVAEVEYDLRGKKFLVSTPEGGPCKYTLELFEGKQIEERTRACSSTII</sequence>
<dbReference type="OrthoDB" id="2551795at2"/>
<evidence type="ECO:0000313" key="3">
    <source>
        <dbReference type="Proteomes" id="UP000307943"/>
    </source>
</evidence>
<gene>
    <name evidence="2" type="ORF">FE784_35395</name>
</gene>
<dbReference type="Proteomes" id="UP000307943">
    <property type="component" value="Unassembled WGS sequence"/>
</dbReference>
<organism evidence="2 3">
    <name type="scientific">Paenibacillus hemerocallicola</name>
    <dbReference type="NCBI Taxonomy" id="1172614"/>
    <lineage>
        <taxon>Bacteria</taxon>
        <taxon>Bacillati</taxon>
        <taxon>Bacillota</taxon>
        <taxon>Bacilli</taxon>
        <taxon>Bacillales</taxon>
        <taxon>Paenibacillaceae</taxon>
        <taxon>Paenibacillus</taxon>
    </lineage>
</organism>
<dbReference type="Gene3D" id="3.40.50.1820">
    <property type="entry name" value="alpha/beta hydrolase"/>
    <property type="match status" value="1"/>
</dbReference>
<comment type="caution">
    <text evidence="2">The sequence shown here is derived from an EMBL/GenBank/DDBJ whole genome shotgun (WGS) entry which is preliminary data.</text>
</comment>
<protein>
    <recommendedName>
        <fullName evidence="1">Peptidase S9 prolyl oligopeptidase catalytic domain-containing protein</fullName>
    </recommendedName>
</protein>
<feature type="domain" description="Peptidase S9 prolyl oligopeptidase catalytic" evidence="1">
    <location>
        <begin position="87"/>
        <end position="255"/>
    </location>
</feature>
<evidence type="ECO:0000259" key="1">
    <source>
        <dbReference type="Pfam" id="PF00326"/>
    </source>
</evidence>
<reference evidence="2 3" key="1">
    <citation type="submission" date="2019-05" db="EMBL/GenBank/DDBJ databases">
        <title>We sequenced the genome of Paenibacillus hemerocallicola KCTC 33185 for further insight into its adaptation and study the phylogeny of Paenibacillus.</title>
        <authorList>
            <person name="Narsing Rao M.P."/>
        </authorList>
    </citation>
    <scope>NUCLEOTIDE SEQUENCE [LARGE SCALE GENOMIC DNA]</scope>
    <source>
        <strain evidence="2 3">KCTC 33185</strain>
    </source>
</reference>
<dbReference type="Pfam" id="PF00326">
    <property type="entry name" value="Peptidase_S9"/>
    <property type="match status" value="1"/>
</dbReference>
<dbReference type="SUPFAM" id="SSF53474">
    <property type="entry name" value="alpha/beta-Hydrolases"/>
    <property type="match status" value="1"/>
</dbReference>
<dbReference type="AlphaFoldDB" id="A0A5C4SXH7"/>